<dbReference type="EMBL" id="JBHMFC010000011">
    <property type="protein sequence ID" value="MFB9055943.1"/>
    <property type="molecule type" value="Genomic_DNA"/>
</dbReference>
<evidence type="ECO:0000256" key="1">
    <source>
        <dbReference type="SAM" id="Phobius"/>
    </source>
</evidence>
<keyword evidence="1" id="KW-1133">Transmembrane helix</keyword>
<comment type="caution">
    <text evidence="2">The sequence shown here is derived from an EMBL/GenBank/DDBJ whole genome shotgun (WGS) entry which is preliminary data.</text>
</comment>
<evidence type="ECO:0008006" key="4">
    <source>
        <dbReference type="Google" id="ProtNLM"/>
    </source>
</evidence>
<evidence type="ECO:0000313" key="2">
    <source>
        <dbReference type="EMBL" id="MFB9055943.1"/>
    </source>
</evidence>
<accession>A0ABV5F9X4</accession>
<sequence>MIHFILKSISYIFHPLLMPLFGVIFYFYQSPRFIPKDVVSAKVISISILTILLPILVYSLLKIIGKAKSIHLQTTRERIIPLAANCIIVFLIINYVVTSELLFELYFFFLGILISNLSCLILAVMNFKASIHMIAASGIIMFFIALSIHFSININTTLAIMTILVGAIATSRLHLNAHTYKELIMGVFIGFVPQLLLVSYWL</sequence>
<name>A0ABV5F9X4_9FLAO</name>
<keyword evidence="3" id="KW-1185">Reference proteome</keyword>
<dbReference type="RefSeq" id="WP_379860135.1">
    <property type="nucleotide sequence ID" value="NZ_JBHMFC010000011.1"/>
</dbReference>
<organism evidence="2 3">
    <name type="scientific">Mariniflexile ostreae</name>
    <dbReference type="NCBI Taxonomy" id="1520892"/>
    <lineage>
        <taxon>Bacteria</taxon>
        <taxon>Pseudomonadati</taxon>
        <taxon>Bacteroidota</taxon>
        <taxon>Flavobacteriia</taxon>
        <taxon>Flavobacteriales</taxon>
        <taxon>Flavobacteriaceae</taxon>
        <taxon>Mariniflexile</taxon>
    </lineage>
</organism>
<feature type="transmembrane region" description="Helical" evidence="1">
    <location>
        <begin position="182"/>
        <end position="201"/>
    </location>
</feature>
<gene>
    <name evidence="2" type="ORF">ACFFU9_04235</name>
</gene>
<feature type="transmembrane region" description="Helical" evidence="1">
    <location>
        <begin position="103"/>
        <end position="124"/>
    </location>
</feature>
<feature type="transmembrane region" description="Helical" evidence="1">
    <location>
        <begin position="158"/>
        <end position="175"/>
    </location>
</feature>
<keyword evidence="1" id="KW-0812">Transmembrane</keyword>
<feature type="transmembrane region" description="Helical" evidence="1">
    <location>
        <begin position="40"/>
        <end position="58"/>
    </location>
</feature>
<proteinExistence type="predicted"/>
<feature type="transmembrane region" description="Helical" evidence="1">
    <location>
        <begin position="12"/>
        <end position="28"/>
    </location>
</feature>
<keyword evidence="1" id="KW-0472">Membrane</keyword>
<feature type="transmembrane region" description="Helical" evidence="1">
    <location>
        <begin position="79"/>
        <end position="97"/>
    </location>
</feature>
<dbReference type="Proteomes" id="UP001589585">
    <property type="component" value="Unassembled WGS sequence"/>
</dbReference>
<evidence type="ECO:0000313" key="3">
    <source>
        <dbReference type="Proteomes" id="UP001589585"/>
    </source>
</evidence>
<protein>
    <recommendedName>
        <fullName evidence="4">PAP2 superfamily protein</fullName>
    </recommendedName>
</protein>
<feature type="transmembrane region" description="Helical" evidence="1">
    <location>
        <begin position="131"/>
        <end position="152"/>
    </location>
</feature>
<reference evidence="2 3" key="1">
    <citation type="submission" date="2024-09" db="EMBL/GenBank/DDBJ databases">
        <authorList>
            <person name="Sun Q."/>
            <person name="Mori K."/>
        </authorList>
    </citation>
    <scope>NUCLEOTIDE SEQUENCE [LARGE SCALE GENOMIC DNA]</scope>
    <source>
        <strain evidence="2 3">CECT 8622</strain>
    </source>
</reference>